<keyword evidence="2 4" id="KW-0238">DNA-binding</keyword>
<evidence type="ECO:0000259" key="6">
    <source>
        <dbReference type="PROSITE" id="PS50977"/>
    </source>
</evidence>
<evidence type="ECO:0000256" key="1">
    <source>
        <dbReference type="ARBA" id="ARBA00023015"/>
    </source>
</evidence>
<feature type="compositionally biased region" description="Basic residues" evidence="5">
    <location>
        <begin position="229"/>
        <end position="240"/>
    </location>
</feature>
<dbReference type="InterPro" id="IPR050109">
    <property type="entry name" value="HTH-type_TetR-like_transc_reg"/>
</dbReference>
<feature type="compositionally biased region" description="Pro residues" evidence="5">
    <location>
        <begin position="208"/>
        <end position="217"/>
    </location>
</feature>
<dbReference type="RefSeq" id="WP_338204911.1">
    <property type="nucleotide sequence ID" value="NZ_JAEKNR010000229.1"/>
</dbReference>
<dbReference type="InterPro" id="IPR001647">
    <property type="entry name" value="HTH_TetR"/>
</dbReference>
<dbReference type="EMBL" id="JAEKNR010000229">
    <property type="protein sequence ID" value="MBJ7600924.1"/>
    <property type="molecule type" value="Genomic_DNA"/>
</dbReference>
<dbReference type="PANTHER" id="PTHR30055">
    <property type="entry name" value="HTH-TYPE TRANSCRIPTIONAL REGULATOR RUTR"/>
    <property type="match status" value="1"/>
</dbReference>
<feature type="region of interest" description="Disordered" evidence="5">
    <location>
        <begin position="208"/>
        <end position="240"/>
    </location>
</feature>
<dbReference type="PROSITE" id="PS50977">
    <property type="entry name" value="HTH_TETR_2"/>
    <property type="match status" value="1"/>
</dbReference>
<comment type="caution">
    <text evidence="7">The sequence shown here is derived from an EMBL/GenBank/DDBJ whole genome shotgun (WGS) entry which is preliminary data.</text>
</comment>
<dbReference type="GO" id="GO:0003677">
    <property type="term" value="F:DNA binding"/>
    <property type="evidence" value="ECO:0007669"/>
    <property type="project" value="UniProtKB-UniRule"/>
</dbReference>
<dbReference type="Gene3D" id="1.10.357.10">
    <property type="entry name" value="Tetracycline Repressor, domain 2"/>
    <property type="match status" value="1"/>
</dbReference>
<feature type="compositionally biased region" description="Low complexity" evidence="5">
    <location>
        <begin position="218"/>
        <end position="228"/>
    </location>
</feature>
<feature type="domain" description="HTH tetR-type" evidence="6">
    <location>
        <begin position="17"/>
        <end position="77"/>
    </location>
</feature>
<keyword evidence="8" id="KW-1185">Reference proteome</keyword>
<organism evidence="7 8">
    <name type="scientific">Candidatus Nephthysia bennettiae</name>
    <dbReference type="NCBI Taxonomy" id="3127016"/>
    <lineage>
        <taxon>Bacteria</taxon>
        <taxon>Bacillati</taxon>
        <taxon>Candidatus Dormiibacterota</taxon>
        <taxon>Candidatus Dormibacteria</taxon>
        <taxon>Candidatus Dormibacterales</taxon>
        <taxon>Candidatus Dormibacteraceae</taxon>
        <taxon>Candidatus Nephthysia</taxon>
    </lineage>
</organism>
<evidence type="ECO:0000256" key="4">
    <source>
        <dbReference type="PROSITE-ProRule" id="PRU00335"/>
    </source>
</evidence>
<reference evidence="7" key="1">
    <citation type="submission" date="2020-10" db="EMBL/GenBank/DDBJ databases">
        <title>Ca. Dormibacterota MAGs.</title>
        <authorList>
            <person name="Montgomery K."/>
        </authorList>
    </citation>
    <scope>NUCLEOTIDE SEQUENCE [LARGE SCALE GENOMIC DNA]</scope>
    <source>
        <strain evidence="7">SC8812_S17_10</strain>
    </source>
</reference>
<gene>
    <name evidence="7" type="ORF">JF922_23005</name>
</gene>
<dbReference type="Pfam" id="PF00440">
    <property type="entry name" value="TetR_N"/>
    <property type="match status" value="1"/>
</dbReference>
<dbReference type="SUPFAM" id="SSF46689">
    <property type="entry name" value="Homeodomain-like"/>
    <property type="match status" value="1"/>
</dbReference>
<dbReference type="InterPro" id="IPR009057">
    <property type="entry name" value="Homeodomain-like_sf"/>
</dbReference>
<evidence type="ECO:0000256" key="2">
    <source>
        <dbReference type="ARBA" id="ARBA00023125"/>
    </source>
</evidence>
<evidence type="ECO:0000313" key="8">
    <source>
        <dbReference type="Proteomes" id="UP000612893"/>
    </source>
</evidence>
<accession>A0A934K6G7</accession>
<evidence type="ECO:0000313" key="7">
    <source>
        <dbReference type="EMBL" id="MBJ7600924.1"/>
    </source>
</evidence>
<evidence type="ECO:0000256" key="3">
    <source>
        <dbReference type="ARBA" id="ARBA00023163"/>
    </source>
</evidence>
<protein>
    <submittedName>
        <fullName evidence="7">TetR/AcrR family transcriptional regulator</fullName>
    </submittedName>
</protein>
<name>A0A934K6G7_9BACT</name>
<keyword evidence="1" id="KW-0805">Transcription regulation</keyword>
<keyword evidence="3" id="KW-0804">Transcription</keyword>
<proteinExistence type="predicted"/>
<dbReference type="GO" id="GO:0006355">
    <property type="term" value="P:regulation of DNA-templated transcription"/>
    <property type="evidence" value="ECO:0007669"/>
    <property type="project" value="UniProtKB-ARBA"/>
</dbReference>
<dbReference type="PRINTS" id="PR00455">
    <property type="entry name" value="HTHTETR"/>
</dbReference>
<dbReference type="AlphaFoldDB" id="A0A934K6G7"/>
<dbReference type="Proteomes" id="UP000612893">
    <property type="component" value="Unassembled WGS sequence"/>
</dbReference>
<dbReference type="PANTHER" id="PTHR30055:SF234">
    <property type="entry name" value="HTH-TYPE TRANSCRIPTIONAL REGULATOR BETI"/>
    <property type="match status" value="1"/>
</dbReference>
<feature type="DNA-binding region" description="H-T-H motif" evidence="4">
    <location>
        <begin position="40"/>
        <end position="59"/>
    </location>
</feature>
<sequence>MGSVKTSTRASRREQAAQTRRRILDAAYRLFCAGGYEASTMQLVAETAGVAVQTVYFAFGTKARLLAEVEARLILGDTPTEQWRQRPWAAQLRQETDPRKLLELFVEVDTDIKSRISPFVAAVGSALPSDPQATAARDRDRDEFFGLVVDRLDALGALRDGLTPSRALDIVRVINTAEAYADLTTRRGWTVAEWKQWLNDLLCEQLLAPPPAAPGTPPTSGGETSTTSSRRRSRISGRAE</sequence>
<evidence type="ECO:0000256" key="5">
    <source>
        <dbReference type="SAM" id="MobiDB-lite"/>
    </source>
</evidence>